<sequence length="193" mass="20588">MPYSTGRGGAGNIHHSHEKTSESNTNSNELRDHISPNLSNTPSNGEGEQRPTYYSTGRGGAGNIKRSDQQMSSPKLAPVGSGTPRLTTPKVTTGRGGFGNMVDNKDPELTRKLQDVDDNDGLTKVKSLDLQATNSRGFSVGRGGFGNVISNSRSRSSSEHEQGVPALYSVSSHGAKKNKKKGGFLEKIKEIFA</sequence>
<dbReference type="InterPro" id="IPR053203">
    <property type="entry name" value="Cisplatin_resist-associated"/>
</dbReference>
<protein>
    <submittedName>
        <fullName evidence="2">Uncharacterized protein</fullName>
    </submittedName>
</protein>
<dbReference type="PANTHER" id="PTHR34693:SF1">
    <property type="entry name" value="PROTEIN PAR32"/>
    <property type="match status" value="1"/>
</dbReference>
<comment type="caution">
    <text evidence="2">The sequence shown here is derived from an EMBL/GenBank/DDBJ whole genome shotgun (WGS) entry which is preliminary data.</text>
</comment>
<evidence type="ECO:0000313" key="3">
    <source>
        <dbReference type="Proteomes" id="UP001204833"/>
    </source>
</evidence>
<dbReference type="PANTHER" id="PTHR34693">
    <property type="entry name" value="PROTEIN PAR32"/>
    <property type="match status" value="1"/>
</dbReference>
<proteinExistence type="predicted"/>
<gene>
    <name evidence="2" type="ORF">KGF57_003008</name>
</gene>
<feature type="region of interest" description="Disordered" evidence="1">
    <location>
        <begin position="135"/>
        <end position="180"/>
    </location>
</feature>
<dbReference type="EMBL" id="JAIHNG010000120">
    <property type="protein sequence ID" value="KAI5957742.1"/>
    <property type="molecule type" value="Genomic_DNA"/>
</dbReference>
<feature type="compositionally biased region" description="Polar residues" evidence="1">
    <location>
        <begin position="36"/>
        <end position="46"/>
    </location>
</feature>
<accession>A0AAD5FY94</accession>
<dbReference type="AlphaFoldDB" id="A0AAD5FY94"/>
<evidence type="ECO:0000313" key="2">
    <source>
        <dbReference type="EMBL" id="KAI5957742.1"/>
    </source>
</evidence>
<dbReference type="RefSeq" id="XP_051608445.1">
    <property type="nucleotide sequence ID" value="XM_051752384.1"/>
</dbReference>
<dbReference type="Pfam" id="PF12223">
    <property type="entry name" value="DUF3602"/>
    <property type="match status" value="2"/>
</dbReference>
<dbReference type="Proteomes" id="UP001204833">
    <property type="component" value="Unassembled WGS sequence"/>
</dbReference>
<dbReference type="InterPro" id="IPR022024">
    <property type="entry name" value="DUF3602"/>
</dbReference>
<name>A0AAD5FY94_9ASCO</name>
<feature type="compositionally biased region" description="Gly residues" evidence="1">
    <location>
        <begin position="1"/>
        <end position="11"/>
    </location>
</feature>
<evidence type="ECO:0000256" key="1">
    <source>
        <dbReference type="SAM" id="MobiDB-lite"/>
    </source>
</evidence>
<reference evidence="2 3" key="1">
    <citation type="journal article" date="2022" name="DNA Res.">
        <title>Genome analysis of five recently described species of the CUG-Ser clade uncovers Candida theae as a new hybrid lineage with pathogenic potential in the Candida parapsilosis species complex.</title>
        <authorList>
            <person name="Mixao V."/>
            <person name="Del Olmo V."/>
            <person name="Hegedusova E."/>
            <person name="Saus E."/>
            <person name="Pryszcz L."/>
            <person name="Cillingova A."/>
            <person name="Nosek J."/>
            <person name="Gabaldon T."/>
        </authorList>
    </citation>
    <scope>NUCLEOTIDE SEQUENCE [LARGE SCALE GENOMIC DNA]</scope>
    <source>
        <strain evidence="2 3">CBS 12239</strain>
    </source>
</reference>
<organism evidence="2 3">
    <name type="scientific">Candida theae</name>
    <dbReference type="NCBI Taxonomy" id="1198502"/>
    <lineage>
        <taxon>Eukaryota</taxon>
        <taxon>Fungi</taxon>
        <taxon>Dikarya</taxon>
        <taxon>Ascomycota</taxon>
        <taxon>Saccharomycotina</taxon>
        <taxon>Pichiomycetes</taxon>
        <taxon>Debaryomycetaceae</taxon>
        <taxon>Candida/Lodderomyces clade</taxon>
        <taxon>Candida</taxon>
    </lineage>
</organism>
<dbReference type="GeneID" id="76151067"/>
<feature type="region of interest" description="Disordered" evidence="1">
    <location>
        <begin position="1"/>
        <end position="105"/>
    </location>
</feature>
<keyword evidence="3" id="KW-1185">Reference proteome</keyword>